<accession>A0A4R3KCN2</accession>
<evidence type="ECO:0008006" key="3">
    <source>
        <dbReference type="Google" id="ProtNLM"/>
    </source>
</evidence>
<dbReference type="Gene3D" id="3.60.15.10">
    <property type="entry name" value="Ribonuclease Z/Hydroxyacylglutathione hydrolase-like"/>
    <property type="match status" value="1"/>
</dbReference>
<dbReference type="Proteomes" id="UP000295188">
    <property type="component" value="Unassembled WGS sequence"/>
</dbReference>
<organism evidence="1 2">
    <name type="scientific">Pectinatus cerevisiiphilus</name>
    <dbReference type="NCBI Taxonomy" id="86956"/>
    <lineage>
        <taxon>Bacteria</taxon>
        <taxon>Bacillati</taxon>
        <taxon>Bacillota</taxon>
        <taxon>Negativicutes</taxon>
        <taxon>Selenomonadales</taxon>
        <taxon>Selenomonadaceae</taxon>
        <taxon>Pectinatus</taxon>
    </lineage>
</organism>
<name>A0A4R3KCN2_9FIRM</name>
<comment type="caution">
    <text evidence="1">The sequence shown here is derived from an EMBL/GenBank/DDBJ whole genome shotgun (WGS) entry which is preliminary data.</text>
</comment>
<protein>
    <recommendedName>
        <fullName evidence="3">L-ascorbate metabolism protein UlaG (Beta-lactamase superfamily)</fullName>
    </recommendedName>
</protein>
<dbReference type="InterPro" id="IPR036866">
    <property type="entry name" value="RibonucZ/Hydroxyglut_hydro"/>
</dbReference>
<sequence>MKDIVNITYLYNSGFVVEMDKYALVFDYYMDKTNYLSKLCQKYDNVYFFVSHSHFDHWNPAIGEFAQYVRKYFLSYDIHNRNSLPQEKTVVLDEYDEYKDDTIDVKSYSSTDAGISFLVSIGGWKIFHAGDFNWWHWKGDTKQNNAFARNGFVKQMKKIAGLKADIAFFPVDRRLEECCDWGVKEFCRQTDVDNLIAMHNADRQPWPLQPDFAGADKHIKVWSPVHPGETKRIEKLEK</sequence>
<dbReference type="AlphaFoldDB" id="A0A4R3KCN2"/>
<dbReference type="EMBL" id="SMAA01000003">
    <property type="protein sequence ID" value="TCS80877.1"/>
    <property type="molecule type" value="Genomic_DNA"/>
</dbReference>
<dbReference type="RefSeq" id="WP_231040109.1">
    <property type="nucleotide sequence ID" value="NZ_SMAA01000003.1"/>
</dbReference>
<keyword evidence="2" id="KW-1185">Reference proteome</keyword>
<evidence type="ECO:0000313" key="1">
    <source>
        <dbReference type="EMBL" id="TCS80877.1"/>
    </source>
</evidence>
<proteinExistence type="predicted"/>
<dbReference type="PANTHER" id="PTHR42967">
    <property type="entry name" value="METAL DEPENDENT HYDROLASE"/>
    <property type="match status" value="1"/>
</dbReference>
<evidence type="ECO:0000313" key="2">
    <source>
        <dbReference type="Proteomes" id="UP000295188"/>
    </source>
</evidence>
<dbReference type="PANTHER" id="PTHR42967:SF1">
    <property type="entry name" value="MBL FOLD METALLO-HYDROLASE"/>
    <property type="match status" value="1"/>
</dbReference>
<reference evidence="1 2" key="1">
    <citation type="submission" date="2019-03" db="EMBL/GenBank/DDBJ databases">
        <title>Genomic Encyclopedia of Type Strains, Phase IV (KMG-IV): sequencing the most valuable type-strain genomes for metagenomic binning, comparative biology and taxonomic classification.</title>
        <authorList>
            <person name="Goeker M."/>
        </authorList>
    </citation>
    <scope>NUCLEOTIDE SEQUENCE [LARGE SCALE GENOMIC DNA]</scope>
    <source>
        <strain evidence="1 2">DSM 20467</strain>
    </source>
</reference>
<gene>
    <name evidence="1" type="ORF">EDC37_10346</name>
</gene>
<dbReference type="SUPFAM" id="SSF56281">
    <property type="entry name" value="Metallo-hydrolase/oxidoreductase"/>
    <property type="match status" value="1"/>
</dbReference>